<feature type="transmembrane region" description="Helical" evidence="2">
    <location>
        <begin position="360"/>
        <end position="377"/>
    </location>
</feature>
<dbReference type="AlphaFoldDB" id="A0AAJ0UFP3"/>
<feature type="transmembrane region" description="Helical" evidence="2">
    <location>
        <begin position="109"/>
        <end position="132"/>
    </location>
</feature>
<feature type="transmembrane region" description="Helical" evidence="2">
    <location>
        <begin position="12"/>
        <end position="31"/>
    </location>
</feature>
<evidence type="ECO:0000259" key="3">
    <source>
        <dbReference type="Pfam" id="PF04892"/>
    </source>
</evidence>
<reference evidence="4" key="1">
    <citation type="submission" date="2017-05" db="EMBL/GenBank/DDBJ databases">
        <authorList>
            <person name="Imhoff J.F."/>
            <person name="Rahn T."/>
            <person name="Kuenzel S."/>
            <person name="Neulinger S.C."/>
        </authorList>
    </citation>
    <scope>NUCLEOTIDE SEQUENCE</scope>
    <source>
        <strain evidence="4">DSM 4395</strain>
    </source>
</reference>
<evidence type="ECO:0000256" key="2">
    <source>
        <dbReference type="SAM" id="Phobius"/>
    </source>
</evidence>
<protein>
    <recommendedName>
        <fullName evidence="3">VanZ-like domain-containing protein</fullName>
    </recommendedName>
</protein>
<feature type="transmembrane region" description="Helical" evidence="2">
    <location>
        <begin position="264"/>
        <end position="284"/>
    </location>
</feature>
<gene>
    <name evidence="4" type="ORF">CCR82_08690</name>
</gene>
<feature type="transmembrane region" description="Helical" evidence="2">
    <location>
        <begin position="496"/>
        <end position="515"/>
    </location>
</feature>
<feature type="transmembrane region" description="Helical" evidence="2">
    <location>
        <begin position="424"/>
        <end position="443"/>
    </location>
</feature>
<feature type="transmembrane region" description="Helical" evidence="2">
    <location>
        <begin position="666"/>
        <end position="685"/>
    </location>
</feature>
<keyword evidence="5" id="KW-1185">Reference proteome</keyword>
<feature type="transmembrane region" description="Helical" evidence="2">
    <location>
        <begin position="721"/>
        <end position="742"/>
    </location>
</feature>
<feature type="transmembrane region" description="Helical" evidence="2">
    <location>
        <begin position="564"/>
        <end position="583"/>
    </location>
</feature>
<accession>A0AAJ0UFP3</accession>
<name>A0AAJ0UFP3_HALSE</name>
<dbReference type="Proteomes" id="UP001296967">
    <property type="component" value="Unassembled WGS sequence"/>
</dbReference>
<keyword evidence="2" id="KW-0472">Membrane</keyword>
<feature type="transmembrane region" description="Helical" evidence="2">
    <location>
        <begin position="337"/>
        <end position="354"/>
    </location>
</feature>
<evidence type="ECO:0000313" key="4">
    <source>
        <dbReference type="EMBL" id="MBK5930596.1"/>
    </source>
</evidence>
<sequence>MQASQTSHRSIVAIVLALVTYGSLYPLAISLEAGNADTWARFFSAWGGQDSLGDLVGNIALFVPLGFFAATGVAPERRAPQFIAILFWGVLFAFVLQVLQIYIPARDAALIDVVWNAVGLGLGLALASAAFTTRWLGRIADQPLPMATLLVAALWGAAELVPLVPSIDLQLIKDSLKPLLLEPQWSLLDSLAAAVGIGVLGQALVRILGERMSLAWLLLAALLVLAAKPFILIVELDLSTVIGFGLGCLAWAVLLRVDGRARALILLVGLVFVLTARSLEPFQLTHGTNPMGWIPFAEVLEGSMLINSRALATNLFFYTAILWLVQQRGGSLRAASLMLALWVTLLEIAQVFLVGRTPSITEPIWVILVAVTLSRLTDTARPIDGQHRPAARPINEQRAFASQPIDAHASASSTPLKARPWRQVLIQFAVTAALGAIPLWLLVRLPGVPYNLRELLHGDSHPLAAWVFVLALLWIGAGAAWMAHQINQSRWPILRIPFSAFAAAMVSLLLLSLSVTQESILDIAGSNNLHWFVTNRDIWGEQARVLFLALGPDLVAIVERPVRFAALFGPLFIMLALAQTAWLQHQEQQDPGRAIAARVAWLALNALPWLLLCKAIAFDWSSTDNLNELIARQGLFGINGDYYLYALVAVVAVNAVLVAQARSRRTAFIALLASLMVVPIAWWLLNQALADQVQKYGLTFSGIQFLLGPDRSDLLSEQALLARWVVVQTAAVMVFALGLRLATPLFGPVVSSEKPTPAHVQSPVRAQSQAHAETTFTARLTLQQLDFLEQVAKQLELDFQSAIRRVVDVALNEYSEATLVERLSRPTLYQTDDPGQRLIEQMIDLREDQAQRIRALAAQAGISASRTMRRTVRLFMEDITGNA</sequence>
<proteinExistence type="predicted"/>
<keyword evidence="1" id="KW-0175">Coiled coil</keyword>
<feature type="transmembrane region" description="Helical" evidence="2">
    <location>
        <begin position="214"/>
        <end position="234"/>
    </location>
</feature>
<feature type="transmembrane region" description="Helical" evidence="2">
    <location>
        <begin position="642"/>
        <end position="659"/>
    </location>
</feature>
<keyword evidence="2" id="KW-0812">Transmembrane</keyword>
<keyword evidence="2" id="KW-1133">Transmembrane helix</keyword>
<feature type="transmembrane region" description="Helical" evidence="2">
    <location>
        <begin position="185"/>
        <end position="205"/>
    </location>
</feature>
<reference evidence="4" key="2">
    <citation type="journal article" date="2020" name="Microorganisms">
        <title>Osmotic Adaptation and Compatible Solute Biosynthesis of Phototrophic Bacteria as Revealed from Genome Analyses.</title>
        <authorList>
            <person name="Imhoff J.F."/>
            <person name="Rahn T."/>
            <person name="Kunzel S."/>
            <person name="Keller A."/>
            <person name="Neulinger S.C."/>
        </authorList>
    </citation>
    <scope>NUCLEOTIDE SEQUENCE</scope>
    <source>
        <strain evidence="4">DSM 4395</strain>
    </source>
</reference>
<feature type="transmembrane region" description="Helical" evidence="2">
    <location>
        <begin position="595"/>
        <end position="617"/>
    </location>
</feature>
<feature type="transmembrane region" description="Helical" evidence="2">
    <location>
        <begin position="240"/>
        <end position="257"/>
    </location>
</feature>
<dbReference type="InterPro" id="IPR006976">
    <property type="entry name" value="VanZ-like"/>
</dbReference>
<feature type="domain" description="VanZ-like" evidence="3">
    <location>
        <begin position="24"/>
        <end position="128"/>
    </location>
</feature>
<comment type="caution">
    <text evidence="4">The sequence shown here is derived from an EMBL/GenBank/DDBJ whole genome shotgun (WGS) entry which is preliminary data.</text>
</comment>
<dbReference type="Pfam" id="PF04892">
    <property type="entry name" value="VanZ"/>
    <property type="match status" value="1"/>
</dbReference>
<evidence type="ECO:0000256" key="1">
    <source>
        <dbReference type="SAM" id="Coils"/>
    </source>
</evidence>
<feature type="transmembrane region" description="Helical" evidence="2">
    <location>
        <begin position="82"/>
        <end position="103"/>
    </location>
</feature>
<feature type="transmembrane region" description="Helical" evidence="2">
    <location>
        <begin position="463"/>
        <end position="484"/>
    </location>
</feature>
<dbReference type="RefSeq" id="WP_201245163.1">
    <property type="nucleotide sequence ID" value="NZ_NHSF01000054.1"/>
</dbReference>
<evidence type="ECO:0000313" key="5">
    <source>
        <dbReference type="Proteomes" id="UP001296967"/>
    </source>
</evidence>
<dbReference type="EMBL" id="NHSF01000054">
    <property type="protein sequence ID" value="MBK5930596.1"/>
    <property type="molecule type" value="Genomic_DNA"/>
</dbReference>
<feature type="transmembrane region" description="Helical" evidence="2">
    <location>
        <begin position="144"/>
        <end position="165"/>
    </location>
</feature>
<feature type="transmembrane region" description="Helical" evidence="2">
    <location>
        <begin position="304"/>
        <end position="325"/>
    </location>
</feature>
<feature type="coiled-coil region" evidence="1">
    <location>
        <begin position="778"/>
        <end position="805"/>
    </location>
</feature>
<organism evidence="4 5">
    <name type="scientific">Halochromatium salexigens</name>
    <name type="common">Chromatium salexigens</name>
    <dbReference type="NCBI Taxonomy" id="49447"/>
    <lineage>
        <taxon>Bacteria</taxon>
        <taxon>Pseudomonadati</taxon>
        <taxon>Pseudomonadota</taxon>
        <taxon>Gammaproteobacteria</taxon>
        <taxon>Chromatiales</taxon>
        <taxon>Chromatiaceae</taxon>
        <taxon>Halochromatium</taxon>
    </lineage>
</organism>
<feature type="transmembrane region" description="Helical" evidence="2">
    <location>
        <begin position="51"/>
        <end position="70"/>
    </location>
</feature>